<dbReference type="PANTHER" id="PTHR43213:SF5">
    <property type="entry name" value="BIFUNCTIONAL DTTP_UTP PYROPHOSPHATASE_METHYLTRANSFERASE PROTEIN-RELATED"/>
    <property type="match status" value="1"/>
</dbReference>
<name>A0A388THV1_9BACT</name>
<comment type="catalytic activity">
    <reaction evidence="3">
        <text>UTP + H2O = UMP + diphosphate + H(+)</text>
        <dbReference type="Rhea" id="RHEA:29395"/>
        <dbReference type="ChEBI" id="CHEBI:15377"/>
        <dbReference type="ChEBI" id="CHEBI:15378"/>
        <dbReference type="ChEBI" id="CHEBI:33019"/>
        <dbReference type="ChEBI" id="CHEBI:46398"/>
        <dbReference type="ChEBI" id="CHEBI:57865"/>
        <dbReference type="EC" id="3.6.1.9"/>
    </reaction>
</comment>
<dbReference type="AlphaFoldDB" id="A0A388THV1"/>
<feature type="site" description="Important for substrate specificity" evidence="3">
    <location>
        <position position="67"/>
    </location>
</feature>
<evidence type="ECO:0000313" key="4">
    <source>
        <dbReference type="EMBL" id="GBR76473.1"/>
    </source>
</evidence>
<comment type="catalytic activity">
    <reaction evidence="3">
        <text>dTTP + H2O = dTMP + diphosphate + H(+)</text>
        <dbReference type="Rhea" id="RHEA:28534"/>
        <dbReference type="ChEBI" id="CHEBI:15377"/>
        <dbReference type="ChEBI" id="CHEBI:15378"/>
        <dbReference type="ChEBI" id="CHEBI:33019"/>
        <dbReference type="ChEBI" id="CHEBI:37568"/>
        <dbReference type="ChEBI" id="CHEBI:63528"/>
        <dbReference type="EC" id="3.6.1.9"/>
    </reaction>
</comment>
<dbReference type="EC" id="3.6.1.9" evidence="3"/>
<accession>A0A388THV1</accession>
<evidence type="ECO:0000256" key="1">
    <source>
        <dbReference type="ARBA" id="ARBA00001968"/>
    </source>
</evidence>
<dbReference type="GO" id="GO:0036218">
    <property type="term" value="F:dTTP diphosphatase activity"/>
    <property type="evidence" value="ECO:0007669"/>
    <property type="project" value="RHEA"/>
</dbReference>
<keyword evidence="5" id="KW-1185">Reference proteome</keyword>
<feature type="site" description="Important for substrate specificity" evidence="3">
    <location>
        <position position="11"/>
    </location>
</feature>
<gene>
    <name evidence="4" type="primary">maf</name>
    <name evidence="4" type="ORF">NO2_1013</name>
</gene>
<dbReference type="PIRSF" id="PIRSF006305">
    <property type="entry name" value="Maf"/>
    <property type="match status" value="1"/>
</dbReference>
<comment type="similarity">
    <text evidence="3">Belongs to the Maf family. YhdE subfamily.</text>
</comment>
<dbReference type="SUPFAM" id="SSF52972">
    <property type="entry name" value="ITPase-like"/>
    <property type="match status" value="1"/>
</dbReference>
<dbReference type="EMBL" id="BGZO01000029">
    <property type="protein sequence ID" value="GBR76473.1"/>
    <property type="molecule type" value="Genomic_DNA"/>
</dbReference>
<protein>
    <recommendedName>
        <fullName evidence="3">dTTP/UTP pyrophosphatase</fullName>
        <shortName evidence="3">dTTPase/UTPase</shortName>
        <ecNumber evidence="3">3.6.1.9</ecNumber>
    </recommendedName>
    <alternativeName>
        <fullName evidence="3">Nucleoside triphosphate pyrophosphatase</fullName>
    </alternativeName>
    <alternativeName>
        <fullName evidence="3">Nucleotide pyrophosphatase</fullName>
        <shortName evidence="3">Nucleotide PPase</shortName>
    </alternativeName>
</protein>
<keyword evidence="3" id="KW-0546">Nucleotide metabolism</keyword>
<comment type="caution">
    <text evidence="4">The sequence shown here is derived from an EMBL/GenBank/DDBJ whole genome shotgun (WGS) entry which is preliminary data.</text>
</comment>
<evidence type="ECO:0000256" key="2">
    <source>
        <dbReference type="ARBA" id="ARBA00022801"/>
    </source>
</evidence>
<dbReference type="NCBIfam" id="TIGR00172">
    <property type="entry name" value="maf"/>
    <property type="match status" value="1"/>
</dbReference>
<dbReference type="Proteomes" id="UP000275925">
    <property type="component" value="Unassembled WGS sequence"/>
</dbReference>
<dbReference type="GO" id="GO:0036221">
    <property type="term" value="F:UTP diphosphatase activity"/>
    <property type="evidence" value="ECO:0007669"/>
    <property type="project" value="RHEA"/>
</dbReference>
<dbReference type="InterPro" id="IPR029001">
    <property type="entry name" value="ITPase-like_fam"/>
</dbReference>
<dbReference type="CDD" id="cd00555">
    <property type="entry name" value="Maf"/>
    <property type="match status" value="1"/>
</dbReference>
<dbReference type="Pfam" id="PF02545">
    <property type="entry name" value="Maf"/>
    <property type="match status" value="1"/>
</dbReference>
<dbReference type="InterPro" id="IPR003697">
    <property type="entry name" value="Maf-like"/>
</dbReference>
<evidence type="ECO:0000256" key="3">
    <source>
        <dbReference type="HAMAP-Rule" id="MF_00528"/>
    </source>
</evidence>
<keyword evidence="3" id="KW-0963">Cytoplasm</keyword>
<comment type="caution">
    <text evidence="3">Lacks conserved residue(s) required for the propagation of feature annotation.</text>
</comment>
<organism evidence="4 5">
    <name type="scientific">Candidatus Termititenax persephonae</name>
    <dbReference type="NCBI Taxonomy" id="2218525"/>
    <lineage>
        <taxon>Bacteria</taxon>
        <taxon>Bacillati</taxon>
        <taxon>Candidatus Margulisiibacteriota</taxon>
        <taxon>Candidatus Termititenacia</taxon>
        <taxon>Candidatus Termititenacales</taxon>
        <taxon>Candidatus Termititenacaceae</taxon>
        <taxon>Candidatus Termititenax</taxon>
    </lineage>
</organism>
<comment type="function">
    <text evidence="3">Nucleoside triphosphate pyrophosphatase that hydrolyzes dTTP and UTP. May have a dual role in cell division arrest and in preventing the incorporation of modified nucleotides into cellular nucleic acids.</text>
</comment>
<comment type="cofactor">
    <cofactor evidence="1 3">
        <name>a divalent metal cation</name>
        <dbReference type="ChEBI" id="CHEBI:60240"/>
    </cofactor>
</comment>
<feature type="site" description="Important for substrate specificity" evidence="3">
    <location>
        <position position="153"/>
    </location>
</feature>
<keyword evidence="2 3" id="KW-0378">Hydrolase</keyword>
<feature type="active site" description="Proton acceptor" evidence="3">
    <location>
        <position position="66"/>
    </location>
</feature>
<proteinExistence type="inferred from homology"/>
<dbReference type="HAMAP" id="MF_00528">
    <property type="entry name" value="Maf"/>
    <property type="match status" value="1"/>
</dbReference>
<evidence type="ECO:0000313" key="5">
    <source>
        <dbReference type="Proteomes" id="UP000275925"/>
    </source>
</evidence>
<sequence length="187" mass="21386">MRLVLVSGSARRRELLRGLGLKFKIFVPRLEEKIRPRHYRQDIVRVALAKLDAAPFQEGQVFIACDTSVVCGGQVFGKPQDARQAARFLQILSGQKHTVYSCLALKYWQDQKIIYRHKIVATDVYFREITPAEIAAYVRTAVPYDKAGGYGIQEMRGLFVRKIHGCYYNVVGLPVNDLIDMLRNIKQ</sequence>
<reference evidence="4 5" key="1">
    <citation type="journal article" date="2019" name="ISME J.">
        <title>Genome analyses of uncultured TG2/ZB3 bacteria in 'Margulisbacteria' specifically attached to ectosymbiotic spirochetes of protists in the termite gut.</title>
        <authorList>
            <person name="Utami Y.D."/>
            <person name="Kuwahara H."/>
            <person name="Igai K."/>
            <person name="Murakami T."/>
            <person name="Sugaya K."/>
            <person name="Morikawa T."/>
            <person name="Nagura Y."/>
            <person name="Yuki M."/>
            <person name="Deevong P."/>
            <person name="Inoue T."/>
            <person name="Kihara K."/>
            <person name="Lo N."/>
            <person name="Yamada A."/>
            <person name="Ohkuma M."/>
            <person name="Hongoh Y."/>
        </authorList>
    </citation>
    <scope>NUCLEOTIDE SEQUENCE [LARGE SCALE GENOMIC DNA]</scope>
    <source>
        <strain evidence="4">NkOx7-02</strain>
    </source>
</reference>
<dbReference type="Gene3D" id="3.90.950.10">
    <property type="match status" value="1"/>
</dbReference>
<comment type="subcellular location">
    <subcellularLocation>
        <location evidence="3">Cytoplasm</location>
    </subcellularLocation>
</comment>
<dbReference type="GO" id="GO:0005737">
    <property type="term" value="C:cytoplasm"/>
    <property type="evidence" value="ECO:0007669"/>
    <property type="project" value="UniProtKB-SubCell"/>
</dbReference>
<dbReference type="GO" id="GO:0009117">
    <property type="term" value="P:nucleotide metabolic process"/>
    <property type="evidence" value="ECO:0007669"/>
    <property type="project" value="UniProtKB-KW"/>
</dbReference>
<dbReference type="PANTHER" id="PTHR43213">
    <property type="entry name" value="BIFUNCTIONAL DTTP/UTP PYROPHOSPHATASE/METHYLTRANSFERASE PROTEIN-RELATED"/>
    <property type="match status" value="1"/>
</dbReference>